<feature type="transmembrane region" description="Helical" evidence="7">
    <location>
        <begin position="155"/>
        <end position="175"/>
    </location>
</feature>
<dbReference type="Pfam" id="PF10317">
    <property type="entry name" value="7TM_GPCR_Srd"/>
    <property type="match status" value="1"/>
</dbReference>
<proteinExistence type="inferred from homology"/>
<feature type="transmembrane region" description="Helical" evidence="7">
    <location>
        <begin position="68"/>
        <end position="91"/>
    </location>
</feature>
<organism evidence="8 9">
    <name type="scientific">Mesorhabditis spiculigera</name>
    <dbReference type="NCBI Taxonomy" id="96644"/>
    <lineage>
        <taxon>Eukaryota</taxon>
        <taxon>Metazoa</taxon>
        <taxon>Ecdysozoa</taxon>
        <taxon>Nematoda</taxon>
        <taxon>Chromadorea</taxon>
        <taxon>Rhabditida</taxon>
        <taxon>Rhabditina</taxon>
        <taxon>Rhabditomorpha</taxon>
        <taxon>Rhabditoidea</taxon>
        <taxon>Rhabditidae</taxon>
        <taxon>Mesorhabditinae</taxon>
        <taxon>Mesorhabditis</taxon>
    </lineage>
</organism>
<name>A0AA36G5W2_9BILA</name>
<comment type="similarity">
    <text evidence="2">Belongs to the nematode receptor-like protein srd family.</text>
</comment>
<comment type="caution">
    <text evidence="8">The sequence shown here is derived from an EMBL/GenBank/DDBJ whole genome shotgun (WGS) entry which is preliminary data.</text>
</comment>
<dbReference type="InterPro" id="IPR050920">
    <property type="entry name" value="Nematode_rcpt-like_delta"/>
</dbReference>
<feature type="transmembrane region" description="Helical" evidence="7">
    <location>
        <begin position="42"/>
        <end position="62"/>
    </location>
</feature>
<protein>
    <recommendedName>
        <fullName evidence="10">G-protein coupled receptors family 1 profile domain-containing protein</fullName>
    </recommendedName>
</protein>
<feature type="compositionally biased region" description="Polar residues" evidence="6">
    <location>
        <begin position="208"/>
        <end position="220"/>
    </location>
</feature>
<dbReference type="EMBL" id="CATQJA010002647">
    <property type="protein sequence ID" value="CAJ0576929.1"/>
    <property type="molecule type" value="Genomic_DNA"/>
</dbReference>
<evidence type="ECO:0000256" key="7">
    <source>
        <dbReference type="SAM" id="Phobius"/>
    </source>
</evidence>
<evidence type="ECO:0008006" key="10">
    <source>
        <dbReference type="Google" id="ProtNLM"/>
    </source>
</evidence>
<evidence type="ECO:0000256" key="2">
    <source>
        <dbReference type="ARBA" id="ARBA00009166"/>
    </source>
</evidence>
<evidence type="ECO:0000313" key="9">
    <source>
        <dbReference type="Proteomes" id="UP001177023"/>
    </source>
</evidence>
<evidence type="ECO:0000256" key="3">
    <source>
        <dbReference type="ARBA" id="ARBA00022692"/>
    </source>
</evidence>
<evidence type="ECO:0000256" key="1">
    <source>
        <dbReference type="ARBA" id="ARBA00004141"/>
    </source>
</evidence>
<feature type="non-terminal residue" evidence="8">
    <location>
        <position position="228"/>
    </location>
</feature>
<keyword evidence="9" id="KW-1185">Reference proteome</keyword>
<dbReference type="Proteomes" id="UP001177023">
    <property type="component" value="Unassembled WGS sequence"/>
</dbReference>
<evidence type="ECO:0000256" key="4">
    <source>
        <dbReference type="ARBA" id="ARBA00022989"/>
    </source>
</evidence>
<sequence>MYEITPFRLWIFPKIHVCADILSIIFNITLLAVILTKTAKTFRSYAVALFCVSMQELCAAVTSEYAMVSVLAMTLWVTLPMFPCYAVSHYYRQKFLIDIRKSAMSEATKKAQQKIVQSLTIQAILPLFPMCMAGGYNYKQFKLPYYEYFPYFEEWAMLSVTIVSAINPLLTMFYTMPYRNAIIKMGRSIVKICKKRPEKYEDGEKPTPGSSVAPATSGPTSYGDKTFY</sequence>
<keyword evidence="3 7" id="KW-0812">Transmembrane</keyword>
<keyword evidence="4 7" id="KW-1133">Transmembrane helix</keyword>
<keyword evidence="5 7" id="KW-0472">Membrane</keyword>
<gene>
    <name evidence="8" type="ORF">MSPICULIGERA_LOCUS15210</name>
</gene>
<feature type="transmembrane region" description="Helical" evidence="7">
    <location>
        <begin position="115"/>
        <end position="135"/>
    </location>
</feature>
<accession>A0AA36G5W2</accession>
<evidence type="ECO:0000313" key="8">
    <source>
        <dbReference type="EMBL" id="CAJ0576929.1"/>
    </source>
</evidence>
<evidence type="ECO:0000256" key="5">
    <source>
        <dbReference type="ARBA" id="ARBA00023136"/>
    </source>
</evidence>
<evidence type="ECO:0000256" key="6">
    <source>
        <dbReference type="SAM" id="MobiDB-lite"/>
    </source>
</evidence>
<dbReference type="AlphaFoldDB" id="A0AA36G5W2"/>
<dbReference type="SUPFAM" id="SSF81321">
    <property type="entry name" value="Family A G protein-coupled receptor-like"/>
    <property type="match status" value="1"/>
</dbReference>
<comment type="subcellular location">
    <subcellularLocation>
        <location evidence="1">Membrane</location>
        <topology evidence="1">Multi-pass membrane protein</topology>
    </subcellularLocation>
</comment>
<dbReference type="InterPro" id="IPR019421">
    <property type="entry name" value="7TM_GPCR_serpentine_rcpt_Srd"/>
</dbReference>
<feature type="region of interest" description="Disordered" evidence="6">
    <location>
        <begin position="199"/>
        <end position="228"/>
    </location>
</feature>
<feature type="transmembrane region" description="Helical" evidence="7">
    <location>
        <begin position="12"/>
        <end position="35"/>
    </location>
</feature>
<dbReference type="PANTHER" id="PTHR22945">
    <property type="entry name" value="SERPENTINE RECEPTOR, CLASS D DELTA"/>
    <property type="match status" value="1"/>
</dbReference>
<reference evidence="8" key="1">
    <citation type="submission" date="2023-06" db="EMBL/GenBank/DDBJ databases">
        <authorList>
            <person name="Delattre M."/>
        </authorList>
    </citation>
    <scope>NUCLEOTIDE SEQUENCE</scope>
    <source>
        <strain evidence="8">AF72</strain>
    </source>
</reference>
<dbReference type="PANTHER" id="PTHR22945:SF40">
    <property type="entry name" value="SERPENTINE RECEPTOR, CLASS D (DELTA)-RELATED"/>
    <property type="match status" value="1"/>
</dbReference>
<dbReference type="GO" id="GO:0016020">
    <property type="term" value="C:membrane"/>
    <property type="evidence" value="ECO:0007669"/>
    <property type="project" value="UniProtKB-SubCell"/>
</dbReference>